<evidence type="ECO:0000313" key="2">
    <source>
        <dbReference type="EMBL" id="GAA5482710.1"/>
    </source>
</evidence>
<feature type="domain" description="Beta-lactamase-related" evidence="1">
    <location>
        <begin position="26"/>
        <end position="345"/>
    </location>
</feature>
<comment type="caution">
    <text evidence="2">The sequence shown here is derived from an EMBL/GenBank/DDBJ whole genome shotgun (WGS) entry which is preliminary data.</text>
</comment>
<accession>A0ABP9UN88</accession>
<dbReference type="Pfam" id="PF00144">
    <property type="entry name" value="Beta-lactamase"/>
    <property type="match status" value="1"/>
</dbReference>
<dbReference type="RefSeq" id="WP_353566842.1">
    <property type="nucleotide sequence ID" value="NZ_BAABRI010000009.1"/>
</dbReference>
<dbReference type="SUPFAM" id="SSF56601">
    <property type="entry name" value="beta-lactamase/transpeptidase-like"/>
    <property type="match status" value="1"/>
</dbReference>
<reference evidence="2 3" key="1">
    <citation type="submission" date="2024-02" db="EMBL/GenBank/DDBJ databases">
        <title>Haloferula sargassicola NBRC 104335.</title>
        <authorList>
            <person name="Ichikawa N."/>
            <person name="Katano-Makiyama Y."/>
            <person name="Hidaka K."/>
        </authorList>
    </citation>
    <scope>NUCLEOTIDE SEQUENCE [LARGE SCALE GENOMIC DNA]</scope>
    <source>
        <strain evidence="2 3">NBRC 104335</strain>
    </source>
</reference>
<name>A0ABP9UN88_9BACT</name>
<sequence>MPSLVPVFLGALGFYAGALHAETTEIEAIRGRHQLPALAVLAAKDGKILEQLATGVRKSGDDAEARRDDPFHLGSCTKAMTATLAGILVDEGSIGWDTSIAEVFPKLAKKMQPDYRAVTLDQLLHNRGGVPTEPPPDAWEEAWKERGSPRKQRLRFIEAVLAQPPAAPPGTRHVYSNSGFAIAGAMLEERADLPWEELITKKLFRPLGMTTAGFGPPGKKGKSDAPWGHERTADGLVPRWSDNPPAIAPAGRVHASLADFARFALLHADGSKLLKPATLEHLHQPAEGGDYACGWRVLKRDWAGGTALTHNGSNTFWYAVVWIAPARHAVFIAATNVAGEAAEKACDEAISLMIGKWLQD</sequence>
<keyword evidence="2" id="KW-0645">Protease</keyword>
<dbReference type="PANTHER" id="PTHR43283">
    <property type="entry name" value="BETA-LACTAMASE-RELATED"/>
    <property type="match status" value="1"/>
</dbReference>
<organism evidence="2 3">
    <name type="scientific">Haloferula sargassicola</name>
    <dbReference type="NCBI Taxonomy" id="490096"/>
    <lineage>
        <taxon>Bacteria</taxon>
        <taxon>Pseudomonadati</taxon>
        <taxon>Verrucomicrobiota</taxon>
        <taxon>Verrucomicrobiia</taxon>
        <taxon>Verrucomicrobiales</taxon>
        <taxon>Verrucomicrobiaceae</taxon>
        <taxon>Haloferula</taxon>
    </lineage>
</organism>
<dbReference type="GO" id="GO:0004180">
    <property type="term" value="F:carboxypeptidase activity"/>
    <property type="evidence" value="ECO:0007669"/>
    <property type="project" value="UniProtKB-KW"/>
</dbReference>
<keyword evidence="2" id="KW-0378">Hydrolase</keyword>
<dbReference type="InterPro" id="IPR001466">
    <property type="entry name" value="Beta-lactam-related"/>
</dbReference>
<keyword evidence="2" id="KW-0121">Carboxypeptidase</keyword>
<dbReference type="Proteomes" id="UP001476282">
    <property type="component" value="Unassembled WGS sequence"/>
</dbReference>
<dbReference type="InterPro" id="IPR012338">
    <property type="entry name" value="Beta-lactam/transpept-like"/>
</dbReference>
<evidence type="ECO:0000313" key="3">
    <source>
        <dbReference type="Proteomes" id="UP001476282"/>
    </source>
</evidence>
<protein>
    <submittedName>
        <fullName evidence="2">D-alanyl-D-alanine carboxypeptidase</fullName>
    </submittedName>
</protein>
<dbReference type="Gene3D" id="3.40.710.10">
    <property type="entry name" value="DD-peptidase/beta-lactamase superfamily"/>
    <property type="match status" value="1"/>
</dbReference>
<dbReference type="EMBL" id="BAABRI010000009">
    <property type="protein sequence ID" value="GAA5482710.1"/>
    <property type="molecule type" value="Genomic_DNA"/>
</dbReference>
<dbReference type="InterPro" id="IPR050789">
    <property type="entry name" value="Diverse_Enzym_Activities"/>
</dbReference>
<keyword evidence="3" id="KW-1185">Reference proteome</keyword>
<evidence type="ECO:0000259" key="1">
    <source>
        <dbReference type="Pfam" id="PF00144"/>
    </source>
</evidence>
<gene>
    <name evidence="2" type="primary">yfeW</name>
    <name evidence="2" type="ORF">Hsar01_01933</name>
</gene>
<proteinExistence type="predicted"/>